<evidence type="ECO:0000259" key="5">
    <source>
        <dbReference type="Pfam" id="PF12867"/>
    </source>
</evidence>
<dbReference type="Pfam" id="PF13489">
    <property type="entry name" value="Methyltransf_23"/>
    <property type="match status" value="1"/>
</dbReference>
<dbReference type="PANTHER" id="PTHR23150">
    <property type="entry name" value="SULFATASE MODIFYING FACTOR 1, 2"/>
    <property type="match status" value="1"/>
</dbReference>
<dbReference type="InterPro" id="IPR042095">
    <property type="entry name" value="SUMF_sf"/>
</dbReference>
<comment type="caution">
    <text evidence="6">The sequence shown here is derived from an EMBL/GenBank/DDBJ whole genome shotgun (WGS) entry which is preliminary data.</text>
</comment>
<dbReference type="EMBL" id="MLAK01000648">
    <property type="protein sequence ID" value="OHT09121.1"/>
    <property type="molecule type" value="Genomic_DNA"/>
</dbReference>
<dbReference type="GO" id="GO:0032259">
    <property type="term" value="P:methylation"/>
    <property type="evidence" value="ECO:0007669"/>
    <property type="project" value="UniProtKB-KW"/>
</dbReference>
<keyword evidence="1" id="KW-0560">Oxidoreductase</keyword>
<keyword evidence="2" id="KW-0408">Iron</keyword>
<organism evidence="6 7">
    <name type="scientific">Tritrichomonas foetus</name>
    <dbReference type="NCBI Taxonomy" id="1144522"/>
    <lineage>
        <taxon>Eukaryota</taxon>
        <taxon>Metamonada</taxon>
        <taxon>Parabasalia</taxon>
        <taxon>Tritrichomonadida</taxon>
        <taxon>Tritrichomonadidae</taxon>
        <taxon>Tritrichomonas</taxon>
    </lineage>
</organism>
<dbReference type="Gene3D" id="3.40.50.150">
    <property type="entry name" value="Vaccinia Virus protein VP39"/>
    <property type="match status" value="1"/>
</dbReference>
<evidence type="ECO:0000256" key="2">
    <source>
        <dbReference type="ARBA" id="ARBA00023004"/>
    </source>
</evidence>
<feature type="domain" description="Sulfatase-modifying factor enzyme-like" evidence="4">
    <location>
        <begin position="194"/>
        <end position="448"/>
    </location>
</feature>
<dbReference type="Proteomes" id="UP000179807">
    <property type="component" value="Unassembled WGS sequence"/>
</dbReference>
<dbReference type="VEuPathDB" id="TrichDB:TRFO_22126"/>
<reference evidence="6" key="1">
    <citation type="submission" date="2016-10" db="EMBL/GenBank/DDBJ databases">
        <authorList>
            <person name="Benchimol M."/>
            <person name="Almeida L.G."/>
            <person name="Vasconcelos A.T."/>
            <person name="Perreira-Neves A."/>
            <person name="Rosa I.A."/>
            <person name="Tasca T."/>
            <person name="Bogo M.R."/>
            <person name="de Souza W."/>
        </authorList>
    </citation>
    <scope>NUCLEOTIDE SEQUENCE [LARGE SCALE GENOMIC DNA]</scope>
    <source>
        <strain evidence="6">K</strain>
    </source>
</reference>
<comment type="pathway">
    <text evidence="3">Amino-acid biosynthesis; ergothioneine biosynthesis.</text>
</comment>
<dbReference type="NCBIfam" id="TIGR04344">
    <property type="entry name" value="ovoA_Nterm"/>
    <property type="match status" value="1"/>
</dbReference>
<dbReference type="RefSeq" id="XP_068362257.1">
    <property type="nucleotide sequence ID" value="XM_068502379.1"/>
</dbReference>
<dbReference type="Pfam" id="PF03781">
    <property type="entry name" value="FGE-sulfatase"/>
    <property type="match status" value="1"/>
</dbReference>
<evidence type="ECO:0000256" key="3">
    <source>
        <dbReference type="ARBA" id="ARBA00037882"/>
    </source>
</evidence>
<dbReference type="GeneID" id="94837083"/>
<sequence length="704" mass="82221">MQNLITKDIDLSNSTDVEAKRAEILDYFLKTWEIDELIYKPLKDDEVFLHRGDPLRHVILFYYGHTAAFYINKMMIAKIIKTRINPEYESIFAIGVDEMSWDDLNNQHYNWPTAQQVREYREKVKEVVIKVIKETPLALPITWESPFWIIMMGIEHSRIHLETSSVLIRQLPINEVVPDRFGPICTKSGEAPINELISVPGGTVKLGKPFNHHLYGWDNEYGELIQEVKEFKASKYLVSNGEFLEFVKAGGYQKQEFWTEEGWNWRTYKKAEAPLFWIKIDDNFNYKLRLIDIEIPMPWNWPVELNYLEAKAFCNWKAKSSGKKIRMPTEAEWYRLHSYVGLPDLMEWKTAPGNINLEHYASPCPVNEFQNGDFYDVIGNVWQWCETTMTGYPGFKVHPIYDDFTTPTMDGKHNMIKGGSFISTGNEATIASRYAFRRHFYQHAGFRYIESEEDVSEPICDYEDDPEVTESCEFNWGDKFTDIPSFQHQLFEKVKEIVKGKSIKRVLDLNADTGRLPFELATEFEDITALDFSARFIKISIQLQEQGVARYMMKDEGDLVFYRDINLKDFNLTEKAKNILFMQADANNIKTLYTGYDLIIVPNLLEEISYPDRFLKQVHERLNANGTLIIASTFDWNEKKTNKEHWLGGFKKDGENVTSFDGMKEILSEHFNQSGEPFDMNFVVKKSSRVSELRKTQVSVWNLK</sequence>
<keyword evidence="7" id="KW-1185">Reference proteome</keyword>
<accession>A0A1J4KCH1</accession>
<name>A0A1J4KCH1_9EUKA</name>
<evidence type="ECO:0000313" key="6">
    <source>
        <dbReference type="EMBL" id="OHT09121.1"/>
    </source>
</evidence>
<evidence type="ECO:0000259" key="4">
    <source>
        <dbReference type="Pfam" id="PF03781"/>
    </source>
</evidence>
<dbReference type="OrthoDB" id="659at2759"/>
<dbReference type="GO" id="GO:0120147">
    <property type="term" value="F:formylglycine-generating oxidase activity"/>
    <property type="evidence" value="ECO:0007669"/>
    <property type="project" value="TreeGrafter"/>
</dbReference>
<keyword evidence="6" id="KW-0489">Methyltransferase</keyword>
<dbReference type="InterPro" id="IPR029063">
    <property type="entry name" value="SAM-dependent_MTases_sf"/>
</dbReference>
<keyword evidence="6" id="KW-0808">Transferase</keyword>
<dbReference type="InterPro" id="IPR027625">
    <property type="entry name" value="OvoA_Cterm"/>
</dbReference>
<dbReference type="GO" id="GO:0008168">
    <property type="term" value="F:methyltransferase activity"/>
    <property type="evidence" value="ECO:0007669"/>
    <property type="project" value="UniProtKB-KW"/>
</dbReference>
<dbReference type="InterPro" id="IPR024775">
    <property type="entry name" value="DinB-like"/>
</dbReference>
<dbReference type="InterPro" id="IPR005532">
    <property type="entry name" value="SUMF_dom"/>
</dbReference>
<dbReference type="AlphaFoldDB" id="A0A1J4KCH1"/>
<dbReference type="FunFam" id="3.90.1580.10:FF:000006">
    <property type="entry name" value="Generic methyltransferase, putative"/>
    <property type="match status" value="1"/>
</dbReference>
<dbReference type="Pfam" id="PF12867">
    <property type="entry name" value="DinB_2"/>
    <property type="match status" value="1"/>
</dbReference>
<gene>
    <name evidence="6" type="ORF">TRFO_22126</name>
</gene>
<dbReference type="InterPro" id="IPR016187">
    <property type="entry name" value="CTDL_fold"/>
</dbReference>
<dbReference type="InterPro" id="IPR051043">
    <property type="entry name" value="Sulfatase_Mod_Factor_Kinase"/>
</dbReference>
<dbReference type="InterPro" id="IPR027577">
    <property type="entry name" value="OvoA_Nterm"/>
</dbReference>
<feature type="domain" description="DinB-like" evidence="5">
    <location>
        <begin position="44"/>
        <end position="163"/>
    </location>
</feature>
<evidence type="ECO:0000313" key="7">
    <source>
        <dbReference type="Proteomes" id="UP000179807"/>
    </source>
</evidence>
<dbReference type="NCBIfam" id="TIGR04345">
    <property type="entry name" value="ovoA_Cterm"/>
    <property type="match status" value="1"/>
</dbReference>
<proteinExistence type="predicted"/>
<dbReference type="SUPFAM" id="SSF53335">
    <property type="entry name" value="S-adenosyl-L-methionine-dependent methyltransferases"/>
    <property type="match status" value="1"/>
</dbReference>
<dbReference type="Gene3D" id="3.90.1580.10">
    <property type="entry name" value="paralog of FGE (formylglycine-generating enzyme)"/>
    <property type="match status" value="1"/>
</dbReference>
<dbReference type="SUPFAM" id="SSF56436">
    <property type="entry name" value="C-type lectin-like"/>
    <property type="match status" value="1"/>
</dbReference>
<protein>
    <submittedName>
        <fullName evidence="6">Generic methyltransferase</fullName>
    </submittedName>
</protein>
<dbReference type="PANTHER" id="PTHR23150:SF26">
    <property type="entry name" value="GENERIC METHYLTRANSFERASE"/>
    <property type="match status" value="1"/>
</dbReference>
<evidence type="ECO:0000256" key="1">
    <source>
        <dbReference type="ARBA" id="ARBA00023002"/>
    </source>
</evidence>